<dbReference type="EMBL" id="ML213504">
    <property type="protein sequence ID" value="TFK56042.1"/>
    <property type="molecule type" value="Genomic_DNA"/>
</dbReference>
<reference evidence="1 2" key="1">
    <citation type="journal article" date="2019" name="Nat. Ecol. Evol.">
        <title>Megaphylogeny resolves global patterns of mushroom evolution.</title>
        <authorList>
            <person name="Varga T."/>
            <person name="Krizsan K."/>
            <person name="Foldi C."/>
            <person name="Dima B."/>
            <person name="Sanchez-Garcia M."/>
            <person name="Sanchez-Ramirez S."/>
            <person name="Szollosi G.J."/>
            <person name="Szarkandi J.G."/>
            <person name="Papp V."/>
            <person name="Albert L."/>
            <person name="Andreopoulos W."/>
            <person name="Angelini C."/>
            <person name="Antonin V."/>
            <person name="Barry K.W."/>
            <person name="Bougher N.L."/>
            <person name="Buchanan P."/>
            <person name="Buyck B."/>
            <person name="Bense V."/>
            <person name="Catcheside P."/>
            <person name="Chovatia M."/>
            <person name="Cooper J."/>
            <person name="Damon W."/>
            <person name="Desjardin D."/>
            <person name="Finy P."/>
            <person name="Geml J."/>
            <person name="Haridas S."/>
            <person name="Hughes K."/>
            <person name="Justo A."/>
            <person name="Karasinski D."/>
            <person name="Kautmanova I."/>
            <person name="Kiss B."/>
            <person name="Kocsube S."/>
            <person name="Kotiranta H."/>
            <person name="LaButti K.M."/>
            <person name="Lechner B.E."/>
            <person name="Liimatainen K."/>
            <person name="Lipzen A."/>
            <person name="Lukacs Z."/>
            <person name="Mihaltcheva S."/>
            <person name="Morgado L.N."/>
            <person name="Niskanen T."/>
            <person name="Noordeloos M.E."/>
            <person name="Ohm R.A."/>
            <person name="Ortiz-Santana B."/>
            <person name="Ovrebo C."/>
            <person name="Racz N."/>
            <person name="Riley R."/>
            <person name="Savchenko A."/>
            <person name="Shiryaev A."/>
            <person name="Soop K."/>
            <person name="Spirin V."/>
            <person name="Szebenyi C."/>
            <person name="Tomsovsky M."/>
            <person name="Tulloss R.E."/>
            <person name="Uehling J."/>
            <person name="Grigoriev I.V."/>
            <person name="Vagvolgyi C."/>
            <person name="Papp T."/>
            <person name="Martin F.M."/>
            <person name="Miettinen O."/>
            <person name="Hibbett D.S."/>
            <person name="Nagy L.G."/>
        </authorList>
    </citation>
    <scope>NUCLEOTIDE SEQUENCE [LARGE SCALE GENOMIC DNA]</scope>
    <source>
        <strain evidence="1 2">OMC1185</strain>
    </source>
</reference>
<dbReference type="OrthoDB" id="269496at2759"/>
<accession>A0A5C3NFA3</accession>
<dbReference type="STRING" id="5364.A0A5C3NFA3"/>
<protein>
    <submittedName>
        <fullName evidence="1">Uncharacterized protein</fullName>
    </submittedName>
</protein>
<gene>
    <name evidence="1" type="ORF">OE88DRAFT_1652621</name>
</gene>
<dbReference type="InterPro" id="IPR036380">
    <property type="entry name" value="Isochorismatase-like_sf"/>
</dbReference>
<proteinExistence type="predicted"/>
<dbReference type="SUPFAM" id="SSF52499">
    <property type="entry name" value="Isochorismatase-like hydrolases"/>
    <property type="match status" value="1"/>
</dbReference>
<evidence type="ECO:0000313" key="2">
    <source>
        <dbReference type="Proteomes" id="UP000305948"/>
    </source>
</evidence>
<evidence type="ECO:0000313" key="1">
    <source>
        <dbReference type="EMBL" id="TFK56042.1"/>
    </source>
</evidence>
<keyword evidence="2" id="KW-1185">Reference proteome</keyword>
<sequence>MIVEIESRICASGLTLDLLVLGHNVDVVVDGLASCNKKEISIALARMQQGGAHISYKRESLTLTCW</sequence>
<name>A0A5C3NFA3_9AGAM</name>
<organism evidence="1 2">
    <name type="scientific">Heliocybe sulcata</name>
    <dbReference type="NCBI Taxonomy" id="5364"/>
    <lineage>
        <taxon>Eukaryota</taxon>
        <taxon>Fungi</taxon>
        <taxon>Dikarya</taxon>
        <taxon>Basidiomycota</taxon>
        <taxon>Agaricomycotina</taxon>
        <taxon>Agaricomycetes</taxon>
        <taxon>Gloeophyllales</taxon>
        <taxon>Gloeophyllaceae</taxon>
        <taxon>Heliocybe</taxon>
    </lineage>
</organism>
<dbReference type="Gene3D" id="3.40.50.850">
    <property type="entry name" value="Isochorismatase-like"/>
    <property type="match status" value="1"/>
</dbReference>
<dbReference type="Proteomes" id="UP000305948">
    <property type="component" value="Unassembled WGS sequence"/>
</dbReference>
<dbReference type="AlphaFoldDB" id="A0A5C3NFA3"/>